<protein>
    <submittedName>
        <fullName evidence="2">Mitochondrial protein</fullName>
    </submittedName>
</protein>
<dbReference type="EMBL" id="JACGWL010000007">
    <property type="protein sequence ID" value="KAK4397847.1"/>
    <property type="molecule type" value="Genomic_DNA"/>
</dbReference>
<sequence>MRILLVYVDDMLLTGPSESQILVVKQFLDSKITIKDLWPAKYFLGLEIARLATGTSMTQHKFIRDIIQDVGLTSCKPAHTPLTLGLSSLLKLHHFCRILNLIEG</sequence>
<feature type="domain" description="Reverse transcriptase Ty1/copia-type" evidence="1">
    <location>
        <begin position="3"/>
        <end position="82"/>
    </location>
</feature>
<reference evidence="2" key="2">
    <citation type="journal article" date="2024" name="Plant">
        <title>Genomic evolution and insights into agronomic trait innovations of Sesamum species.</title>
        <authorList>
            <person name="Miao H."/>
            <person name="Wang L."/>
            <person name="Qu L."/>
            <person name="Liu H."/>
            <person name="Sun Y."/>
            <person name="Le M."/>
            <person name="Wang Q."/>
            <person name="Wei S."/>
            <person name="Zheng Y."/>
            <person name="Lin W."/>
            <person name="Duan Y."/>
            <person name="Cao H."/>
            <person name="Xiong S."/>
            <person name="Wang X."/>
            <person name="Wei L."/>
            <person name="Li C."/>
            <person name="Ma Q."/>
            <person name="Ju M."/>
            <person name="Zhao R."/>
            <person name="Li G."/>
            <person name="Mu C."/>
            <person name="Tian Q."/>
            <person name="Mei H."/>
            <person name="Zhang T."/>
            <person name="Gao T."/>
            <person name="Zhang H."/>
        </authorList>
    </citation>
    <scope>NUCLEOTIDE SEQUENCE</scope>
    <source>
        <strain evidence="2">K16</strain>
    </source>
</reference>
<gene>
    <name evidence="2" type="ORF">Sango_1260200</name>
</gene>
<dbReference type="SUPFAM" id="SSF56672">
    <property type="entry name" value="DNA/RNA polymerases"/>
    <property type="match status" value="1"/>
</dbReference>
<evidence type="ECO:0000313" key="3">
    <source>
        <dbReference type="Proteomes" id="UP001289374"/>
    </source>
</evidence>
<evidence type="ECO:0000313" key="2">
    <source>
        <dbReference type="EMBL" id="KAK4397847.1"/>
    </source>
</evidence>
<dbReference type="Proteomes" id="UP001289374">
    <property type="component" value="Unassembled WGS sequence"/>
</dbReference>
<accession>A0AAE2BU39</accession>
<organism evidence="2 3">
    <name type="scientific">Sesamum angolense</name>
    <dbReference type="NCBI Taxonomy" id="2727404"/>
    <lineage>
        <taxon>Eukaryota</taxon>
        <taxon>Viridiplantae</taxon>
        <taxon>Streptophyta</taxon>
        <taxon>Embryophyta</taxon>
        <taxon>Tracheophyta</taxon>
        <taxon>Spermatophyta</taxon>
        <taxon>Magnoliopsida</taxon>
        <taxon>eudicotyledons</taxon>
        <taxon>Gunneridae</taxon>
        <taxon>Pentapetalae</taxon>
        <taxon>asterids</taxon>
        <taxon>lamiids</taxon>
        <taxon>Lamiales</taxon>
        <taxon>Pedaliaceae</taxon>
        <taxon>Sesamum</taxon>
    </lineage>
</organism>
<dbReference type="Pfam" id="PF07727">
    <property type="entry name" value="RVT_2"/>
    <property type="match status" value="1"/>
</dbReference>
<comment type="caution">
    <text evidence="2">The sequence shown here is derived from an EMBL/GenBank/DDBJ whole genome shotgun (WGS) entry which is preliminary data.</text>
</comment>
<evidence type="ECO:0000259" key="1">
    <source>
        <dbReference type="Pfam" id="PF07727"/>
    </source>
</evidence>
<name>A0AAE2BU39_9LAMI</name>
<keyword evidence="3" id="KW-1185">Reference proteome</keyword>
<dbReference type="AlphaFoldDB" id="A0AAE2BU39"/>
<dbReference type="InterPro" id="IPR043502">
    <property type="entry name" value="DNA/RNA_pol_sf"/>
</dbReference>
<reference evidence="2" key="1">
    <citation type="submission" date="2020-06" db="EMBL/GenBank/DDBJ databases">
        <authorList>
            <person name="Li T."/>
            <person name="Hu X."/>
            <person name="Zhang T."/>
            <person name="Song X."/>
            <person name="Zhang H."/>
            <person name="Dai N."/>
            <person name="Sheng W."/>
            <person name="Hou X."/>
            <person name="Wei L."/>
        </authorList>
    </citation>
    <scope>NUCLEOTIDE SEQUENCE</scope>
    <source>
        <strain evidence="2">K16</strain>
        <tissue evidence="2">Leaf</tissue>
    </source>
</reference>
<dbReference type="InterPro" id="IPR013103">
    <property type="entry name" value="RVT_2"/>
</dbReference>
<proteinExistence type="predicted"/>